<evidence type="ECO:0000313" key="1">
    <source>
        <dbReference type="EMBL" id="KDO21797.1"/>
    </source>
</evidence>
<dbReference type="GeneID" id="24134558"/>
<gene>
    <name evidence="1" type="ORF">SPRG_12615</name>
</gene>
<dbReference type="OMA" id="ACQPHLH"/>
<dbReference type="PANTHER" id="PTHR46586">
    <property type="entry name" value="ANKYRIN REPEAT-CONTAINING PROTEIN"/>
    <property type="match status" value="1"/>
</dbReference>
<proteinExistence type="predicted"/>
<dbReference type="Gene3D" id="1.25.40.20">
    <property type="entry name" value="Ankyrin repeat-containing domain"/>
    <property type="match status" value="3"/>
</dbReference>
<dbReference type="KEGG" id="spar:SPRG_12615"/>
<protein>
    <submittedName>
        <fullName evidence="1">Uncharacterized protein</fullName>
    </submittedName>
</protein>
<dbReference type="SMART" id="SM00248">
    <property type="entry name" value="ANK"/>
    <property type="match status" value="7"/>
</dbReference>
<sequence length="599" mass="62503">MAAVLSNRDLMALVSQFQDGVYASISRAASHLNTVPFSPSILCRTKIAVSVATLCQLGQDVAPVLDEPTKLLACQPHLHLLVAAYACCVGHAPTLAAYVAHAHPSAKLRGRLLDLAAACNHMSLVHLLLQAPCSPSDGLVLAADYGHRALLPELLPVCMSSVPTALEAAAAAGHLAIVGFLHTHSRLDLRASRALDKAAMHGHLEVVRYLHADGYSATSAAMDLAATHGHLHILSYLHAVRTERWSRKALDGAAANGHLGVVQFLHAHQQHDDDDLCSPTALRGASANGHLEMVRYLYASASPAAIADAIDYAAANGHREIVSFFLARDGATFSAAAITEAARNGHGAILSMLLECAPSLVSEAALVAAAAKGHVHVVHVLWAAAPQLPVDKAYVAAVTAGHAVLHALFAPLVSSSTLAIALERAATNGHLALVETLLAVVARSSLSVKALDAAAAGGHGAVVAALHAAGAPCSTQALDSAARQGHLEVAAFLIQHRTEGATIEAWDGAARRGHLEVLQLLHRHVFVRGGSFNALPDAARLGQAKVVRYLIEHDAAHCALVADALAAATAHEHEAVAAYLRQVSVSRSILHIDESSIRH</sequence>
<accession>A0A067C4R9</accession>
<dbReference type="SUPFAM" id="SSF48403">
    <property type="entry name" value="Ankyrin repeat"/>
    <property type="match status" value="2"/>
</dbReference>
<name>A0A067C4R9_SAPPC</name>
<dbReference type="InterPro" id="IPR052050">
    <property type="entry name" value="SecEffector_AnkRepeat"/>
</dbReference>
<keyword evidence="2" id="KW-1185">Reference proteome</keyword>
<dbReference type="Pfam" id="PF12796">
    <property type="entry name" value="Ank_2"/>
    <property type="match status" value="1"/>
</dbReference>
<dbReference type="RefSeq" id="XP_012207475.1">
    <property type="nucleotide sequence ID" value="XM_012352085.1"/>
</dbReference>
<dbReference type="EMBL" id="KK583280">
    <property type="protein sequence ID" value="KDO21797.1"/>
    <property type="molecule type" value="Genomic_DNA"/>
</dbReference>
<reference evidence="1 2" key="1">
    <citation type="journal article" date="2013" name="PLoS Genet.">
        <title>Distinctive expansion of potential virulence genes in the genome of the oomycete fish pathogen Saprolegnia parasitica.</title>
        <authorList>
            <person name="Jiang R.H."/>
            <person name="de Bruijn I."/>
            <person name="Haas B.J."/>
            <person name="Belmonte R."/>
            <person name="Lobach L."/>
            <person name="Christie J."/>
            <person name="van den Ackerveken G."/>
            <person name="Bottin A."/>
            <person name="Bulone V."/>
            <person name="Diaz-Moreno S.M."/>
            <person name="Dumas B."/>
            <person name="Fan L."/>
            <person name="Gaulin E."/>
            <person name="Govers F."/>
            <person name="Grenville-Briggs L.J."/>
            <person name="Horner N.R."/>
            <person name="Levin J.Z."/>
            <person name="Mammella M."/>
            <person name="Meijer H.J."/>
            <person name="Morris P."/>
            <person name="Nusbaum C."/>
            <person name="Oome S."/>
            <person name="Phillips A.J."/>
            <person name="van Rooyen D."/>
            <person name="Rzeszutek E."/>
            <person name="Saraiva M."/>
            <person name="Secombes C.J."/>
            <person name="Seidl M.F."/>
            <person name="Snel B."/>
            <person name="Stassen J.H."/>
            <person name="Sykes S."/>
            <person name="Tripathy S."/>
            <person name="van den Berg H."/>
            <person name="Vega-Arreguin J.C."/>
            <person name="Wawra S."/>
            <person name="Young S.K."/>
            <person name="Zeng Q."/>
            <person name="Dieguez-Uribeondo J."/>
            <person name="Russ C."/>
            <person name="Tyler B.M."/>
            <person name="van West P."/>
        </authorList>
    </citation>
    <scope>NUCLEOTIDE SEQUENCE [LARGE SCALE GENOMIC DNA]</scope>
    <source>
        <strain evidence="1 2">CBS 223.65</strain>
    </source>
</reference>
<dbReference type="PANTHER" id="PTHR46586:SF3">
    <property type="entry name" value="ANKYRIN REPEAT-CONTAINING PROTEIN"/>
    <property type="match status" value="1"/>
</dbReference>
<dbReference type="Pfam" id="PF13637">
    <property type="entry name" value="Ank_4"/>
    <property type="match status" value="1"/>
</dbReference>
<dbReference type="OrthoDB" id="78142at2759"/>
<dbReference type="InterPro" id="IPR036770">
    <property type="entry name" value="Ankyrin_rpt-contain_sf"/>
</dbReference>
<dbReference type="InterPro" id="IPR002110">
    <property type="entry name" value="Ankyrin_rpt"/>
</dbReference>
<dbReference type="VEuPathDB" id="FungiDB:SPRG_12615"/>
<dbReference type="Proteomes" id="UP000030745">
    <property type="component" value="Unassembled WGS sequence"/>
</dbReference>
<evidence type="ECO:0000313" key="2">
    <source>
        <dbReference type="Proteomes" id="UP000030745"/>
    </source>
</evidence>
<dbReference type="AlphaFoldDB" id="A0A067C4R9"/>
<organism evidence="1 2">
    <name type="scientific">Saprolegnia parasitica (strain CBS 223.65)</name>
    <dbReference type="NCBI Taxonomy" id="695850"/>
    <lineage>
        <taxon>Eukaryota</taxon>
        <taxon>Sar</taxon>
        <taxon>Stramenopiles</taxon>
        <taxon>Oomycota</taxon>
        <taxon>Saprolegniomycetes</taxon>
        <taxon>Saprolegniales</taxon>
        <taxon>Saprolegniaceae</taxon>
        <taxon>Saprolegnia</taxon>
    </lineage>
</organism>